<accession>A0A1L4BU00</accession>
<dbReference type="KEGG" id="frx:F7310_08030"/>
<name>A0A1L4BU00_9GAMM</name>
<dbReference type="InterPro" id="IPR029045">
    <property type="entry name" value="ClpP/crotonase-like_dom_sf"/>
</dbReference>
<organism evidence="2 3">
    <name type="scientific">Francisella uliginis</name>
    <dbReference type="NCBI Taxonomy" id="573570"/>
    <lineage>
        <taxon>Bacteria</taxon>
        <taxon>Pseudomonadati</taxon>
        <taxon>Pseudomonadota</taxon>
        <taxon>Gammaproteobacteria</taxon>
        <taxon>Thiotrichales</taxon>
        <taxon>Francisellaceae</taxon>
        <taxon>Francisella</taxon>
    </lineage>
</organism>
<feature type="domain" description="CoA carboxyltransferase C-terminal" evidence="1">
    <location>
        <begin position="1"/>
        <end position="233"/>
    </location>
</feature>
<evidence type="ECO:0000313" key="3">
    <source>
        <dbReference type="Proteomes" id="UP000184222"/>
    </source>
</evidence>
<evidence type="ECO:0000313" key="2">
    <source>
        <dbReference type="EMBL" id="API87315.1"/>
    </source>
</evidence>
<dbReference type="OrthoDB" id="5984377at2"/>
<dbReference type="RefSeq" id="WP_072713098.1">
    <property type="nucleotide sequence ID" value="NZ_CP016796.1"/>
</dbReference>
<evidence type="ECO:0000259" key="1">
    <source>
        <dbReference type="PROSITE" id="PS50989"/>
    </source>
</evidence>
<dbReference type="Proteomes" id="UP000184222">
    <property type="component" value="Chromosome"/>
</dbReference>
<reference evidence="2 3" key="1">
    <citation type="journal article" date="2016" name="Appl. Environ. Microbiol.">
        <title>Whole genome relationships among Francisella bacteria of diverse origin define new species and provide specific regions for detection.</title>
        <authorList>
            <person name="Challacombe J.F."/>
            <person name="Petersen J.M."/>
            <person name="Gallegos-Graves V."/>
            <person name="Hodge D."/>
            <person name="Pillai S."/>
            <person name="Kuske C.R."/>
        </authorList>
    </citation>
    <scope>NUCLEOTIDE SEQUENCE [LARGE SCALE GENOMIC DNA]</scope>
    <source>
        <strain evidence="3">TX07-7310</strain>
    </source>
</reference>
<keyword evidence="3" id="KW-1185">Reference proteome</keyword>
<proteinExistence type="predicted"/>
<dbReference type="Pfam" id="PF06833">
    <property type="entry name" value="MdcE"/>
    <property type="match status" value="1"/>
</dbReference>
<gene>
    <name evidence="2" type="ORF">F7310_08030</name>
</gene>
<dbReference type="GO" id="GO:0016874">
    <property type="term" value="F:ligase activity"/>
    <property type="evidence" value="ECO:0007669"/>
    <property type="project" value="InterPro"/>
</dbReference>
<dbReference type="InterPro" id="IPR011763">
    <property type="entry name" value="COA_CT_C"/>
</dbReference>
<protein>
    <submittedName>
        <fullName evidence="2">Malonate decarboxylase subunit gamma</fullName>
    </submittedName>
</protein>
<dbReference type="AlphaFoldDB" id="A0A1L4BU00"/>
<dbReference type="EMBL" id="CP016796">
    <property type="protein sequence ID" value="API87315.1"/>
    <property type="molecule type" value="Genomic_DNA"/>
</dbReference>
<dbReference type="PROSITE" id="PS50989">
    <property type="entry name" value="COA_CT_CTER"/>
    <property type="match status" value="1"/>
</dbReference>
<dbReference type="Gene3D" id="3.90.226.10">
    <property type="entry name" value="2-enoyl-CoA Hydratase, Chain A, domain 1"/>
    <property type="match status" value="1"/>
</dbReference>
<dbReference type="SUPFAM" id="SSF52096">
    <property type="entry name" value="ClpP/crotonase"/>
    <property type="match status" value="1"/>
</dbReference>
<dbReference type="STRING" id="573570.F7310_08030"/>
<sequence length="233" mass="25881">MKTDDFLNSVFVEGCDYKTTDGVVFGQAILDGKPVKILGVENDTFLGVKQALLMAEKIIEIIEEGEQTPIFMPVDVAGQKLAMQDEWLSMNQYFAHLLETLEVARNSGHSLISTVYNQAIGGGFIAFGLMCDQIYALPEAKVAVMWLEGMAKVTKIPQSRLEELSKTSAVFAPGIENFKNLGGIHKVLEIEEVAENLKKDLYLDYEADERAKLGFERGGRKWALPVMEQILNS</sequence>